<keyword evidence="2" id="KW-1185">Reference proteome</keyword>
<proteinExistence type="predicted"/>
<protein>
    <submittedName>
        <fullName evidence="1">Uncharacterized protein</fullName>
    </submittedName>
</protein>
<organism evidence="1 2">
    <name type="scientific">Bradyrhizobium niftali</name>
    <dbReference type="NCBI Taxonomy" id="2560055"/>
    <lineage>
        <taxon>Bacteria</taxon>
        <taxon>Pseudomonadati</taxon>
        <taxon>Pseudomonadota</taxon>
        <taxon>Alphaproteobacteria</taxon>
        <taxon>Hyphomicrobiales</taxon>
        <taxon>Nitrobacteraceae</taxon>
        <taxon>Bradyrhizobium</taxon>
    </lineage>
</organism>
<comment type="caution">
    <text evidence="1">The sequence shown here is derived from an EMBL/GenBank/DDBJ whole genome shotgun (WGS) entry which is preliminary data.</text>
</comment>
<evidence type="ECO:0000313" key="1">
    <source>
        <dbReference type="EMBL" id="TFV42230.1"/>
    </source>
</evidence>
<dbReference type="AlphaFoldDB" id="A0A4Y9LF59"/>
<dbReference type="RefSeq" id="WP_135178002.1">
    <property type="nucleotide sequence ID" value="NZ_SPQT01000027.1"/>
</dbReference>
<accession>A0A4Y9LF59</accession>
<evidence type="ECO:0000313" key="2">
    <source>
        <dbReference type="Proteomes" id="UP000297966"/>
    </source>
</evidence>
<reference evidence="1 2" key="1">
    <citation type="submission" date="2019-03" db="EMBL/GenBank/DDBJ databases">
        <title>Bradyrhizobium diversity isolated from nodules of Chamaecrista fasciculata.</title>
        <authorList>
            <person name="Klepa M.S."/>
            <person name="Urquiaga M.O."/>
            <person name="Hungria M."/>
            <person name="Delamuta J.R."/>
        </authorList>
    </citation>
    <scope>NUCLEOTIDE SEQUENCE [LARGE SCALE GENOMIC DNA]</scope>
    <source>
        <strain evidence="1 2">CNPSo 3448</strain>
    </source>
</reference>
<sequence length="78" mass="8620">MPKLNKAPPLARHRAKISSPNWLSALSLLSRGGKAWRSRKGATDGWPAQVFKEPELQLSLRVARAASENIAWHYGAES</sequence>
<gene>
    <name evidence="1" type="ORF">E4K65_34990</name>
</gene>
<name>A0A4Y9LF59_9BRAD</name>
<dbReference type="Proteomes" id="UP000297966">
    <property type="component" value="Unassembled WGS sequence"/>
</dbReference>
<dbReference type="EMBL" id="SPQT01000027">
    <property type="protein sequence ID" value="TFV42230.1"/>
    <property type="molecule type" value="Genomic_DNA"/>
</dbReference>